<evidence type="ECO:0000313" key="3">
    <source>
        <dbReference type="Proteomes" id="UP001164929"/>
    </source>
</evidence>
<dbReference type="Proteomes" id="UP001164929">
    <property type="component" value="Chromosome 4"/>
</dbReference>
<gene>
    <name evidence="2" type="ORF">NC653_010224</name>
</gene>
<dbReference type="AlphaFoldDB" id="A0AAD6R0E6"/>
<keyword evidence="3" id="KW-1185">Reference proteome</keyword>
<feature type="region of interest" description="Disordered" evidence="1">
    <location>
        <begin position="1"/>
        <end position="54"/>
    </location>
</feature>
<feature type="compositionally biased region" description="Basic residues" evidence="1">
    <location>
        <begin position="38"/>
        <end position="51"/>
    </location>
</feature>
<sequence>MHSKEDLNALARRKKEEEKRSPKTSSQLSSRRSLQKATKSRANHKTLRKVSQRSSAKISQEAQLLSNLFGISRSGGEFLRFVVQIYVTMADLRPFEHLDWVSVITVRSSSLLLLEIKSDGICDVFWWGEVFEEKTERVGKKYKKRSLINEIEQLQRIQEEIIMPQNE</sequence>
<name>A0AAD6R0E6_9ROSI</name>
<protein>
    <submittedName>
        <fullName evidence="2">Uncharacterized protein</fullName>
    </submittedName>
</protein>
<evidence type="ECO:0000256" key="1">
    <source>
        <dbReference type="SAM" id="MobiDB-lite"/>
    </source>
</evidence>
<organism evidence="2 3">
    <name type="scientific">Populus alba x Populus x berolinensis</name>
    <dbReference type="NCBI Taxonomy" id="444605"/>
    <lineage>
        <taxon>Eukaryota</taxon>
        <taxon>Viridiplantae</taxon>
        <taxon>Streptophyta</taxon>
        <taxon>Embryophyta</taxon>
        <taxon>Tracheophyta</taxon>
        <taxon>Spermatophyta</taxon>
        <taxon>Magnoliopsida</taxon>
        <taxon>eudicotyledons</taxon>
        <taxon>Gunneridae</taxon>
        <taxon>Pentapetalae</taxon>
        <taxon>rosids</taxon>
        <taxon>fabids</taxon>
        <taxon>Malpighiales</taxon>
        <taxon>Salicaceae</taxon>
        <taxon>Saliceae</taxon>
        <taxon>Populus</taxon>
    </lineage>
</organism>
<dbReference type="EMBL" id="JAQIZT010000004">
    <property type="protein sequence ID" value="KAJ6999455.1"/>
    <property type="molecule type" value="Genomic_DNA"/>
</dbReference>
<proteinExistence type="predicted"/>
<evidence type="ECO:0000313" key="2">
    <source>
        <dbReference type="EMBL" id="KAJ6999455.1"/>
    </source>
</evidence>
<reference evidence="2 3" key="1">
    <citation type="journal article" date="2023" name="Mol. Ecol. Resour.">
        <title>Chromosome-level genome assembly of a triploid poplar Populus alba 'Berolinensis'.</title>
        <authorList>
            <person name="Chen S."/>
            <person name="Yu Y."/>
            <person name="Wang X."/>
            <person name="Wang S."/>
            <person name="Zhang T."/>
            <person name="Zhou Y."/>
            <person name="He R."/>
            <person name="Meng N."/>
            <person name="Wang Y."/>
            <person name="Liu W."/>
            <person name="Liu Z."/>
            <person name="Liu J."/>
            <person name="Guo Q."/>
            <person name="Huang H."/>
            <person name="Sederoff R.R."/>
            <person name="Wang G."/>
            <person name="Qu G."/>
            <person name="Chen S."/>
        </authorList>
    </citation>
    <scope>NUCLEOTIDE SEQUENCE [LARGE SCALE GENOMIC DNA]</scope>
    <source>
        <strain evidence="2">SC-2020</strain>
    </source>
</reference>
<comment type="caution">
    <text evidence="2">The sequence shown here is derived from an EMBL/GenBank/DDBJ whole genome shotgun (WGS) entry which is preliminary data.</text>
</comment>
<accession>A0AAD6R0E6</accession>